<feature type="region of interest" description="Disordered" evidence="1">
    <location>
        <begin position="1"/>
        <end position="98"/>
    </location>
</feature>
<protein>
    <submittedName>
        <fullName evidence="2">Uncharacterized protein</fullName>
    </submittedName>
</protein>
<organism evidence="2 3">
    <name type="scientific">Saguinus oedipus</name>
    <name type="common">Cotton-top tamarin</name>
    <name type="synonym">Oedipomidas oedipus</name>
    <dbReference type="NCBI Taxonomy" id="9490"/>
    <lineage>
        <taxon>Eukaryota</taxon>
        <taxon>Metazoa</taxon>
        <taxon>Chordata</taxon>
        <taxon>Craniata</taxon>
        <taxon>Vertebrata</taxon>
        <taxon>Euteleostomi</taxon>
        <taxon>Mammalia</taxon>
        <taxon>Eutheria</taxon>
        <taxon>Euarchontoglires</taxon>
        <taxon>Primates</taxon>
        <taxon>Haplorrhini</taxon>
        <taxon>Platyrrhini</taxon>
        <taxon>Cebidae</taxon>
        <taxon>Callitrichinae</taxon>
        <taxon>Saguinus</taxon>
    </lineage>
</organism>
<feature type="compositionally biased region" description="Basic and acidic residues" evidence="1">
    <location>
        <begin position="48"/>
        <end position="67"/>
    </location>
</feature>
<keyword evidence="3" id="KW-1185">Reference proteome</keyword>
<feature type="compositionally biased region" description="Low complexity" evidence="1">
    <location>
        <begin position="1"/>
        <end position="12"/>
    </location>
</feature>
<sequence length="98" mass="10338">MSAAEAPGPGRAAVRRRSRDHPAGENGLEQSGEKAQRETAEAPSHADSSVRHGASEQGEDRPDDRGDVGQAEAQDLQTTLSVGDSLSVWDDTSVQVED</sequence>
<evidence type="ECO:0000313" key="2">
    <source>
        <dbReference type="EMBL" id="KAK2118732.1"/>
    </source>
</evidence>
<proteinExistence type="predicted"/>
<feature type="compositionally biased region" description="Polar residues" evidence="1">
    <location>
        <begin position="75"/>
        <end position="98"/>
    </location>
</feature>
<feature type="compositionally biased region" description="Basic and acidic residues" evidence="1">
    <location>
        <begin position="31"/>
        <end position="40"/>
    </location>
</feature>
<evidence type="ECO:0000256" key="1">
    <source>
        <dbReference type="SAM" id="MobiDB-lite"/>
    </source>
</evidence>
<dbReference type="EMBL" id="JASSZA010000001">
    <property type="protein sequence ID" value="KAK2118732.1"/>
    <property type="molecule type" value="Genomic_DNA"/>
</dbReference>
<dbReference type="Proteomes" id="UP001266305">
    <property type="component" value="Unassembled WGS sequence"/>
</dbReference>
<accession>A0ABQ9WED4</accession>
<gene>
    <name evidence="2" type="ORF">P7K49_000118</name>
</gene>
<comment type="caution">
    <text evidence="2">The sequence shown here is derived from an EMBL/GenBank/DDBJ whole genome shotgun (WGS) entry which is preliminary data.</text>
</comment>
<reference evidence="2 3" key="1">
    <citation type="submission" date="2023-05" db="EMBL/GenBank/DDBJ databases">
        <title>B98-5 Cell Line De Novo Hybrid Assembly: An Optical Mapping Approach.</title>
        <authorList>
            <person name="Kananen K."/>
            <person name="Auerbach J.A."/>
            <person name="Kautto E."/>
            <person name="Blachly J.S."/>
        </authorList>
    </citation>
    <scope>NUCLEOTIDE SEQUENCE [LARGE SCALE GENOMIC DNA]</scope>
    <source>
        <strain evidence="2">B95-8</strain>
        <tissue evidence="2">Cell line</tissue>
    </source>
</reference>
<name>A0ABQ9WED4_SAGOE</name>
<evidence type="ECO:0000313" key="3">
    <source>
        <dbReference type="Proteomes" id="UP001266305"/>
    </source>
</evidence>